<dbReference type="RefSeq" id="WP_130615032.1">
    <property type="nucleotide sequence ID" value="NZ_AP019400.1"/>
</dbReference>
<dbReference type="EMBL" id="AP019400">
    <property type="protein sequence ID" value="BBI35940.1"/>
    <property type="molecule type" value="Genomic_DNA"/>
</dbReference>
<evidence type="ECO:0000313" key="9">
    <source>
        <dbReference type="EMBL" id="BBI35940.1"/>
    </source>
</evidence>
<dbReference type="InterPro" id="IPR011701">
    <property type="entry name" value="MFS"/>
</dbReference>
<feature type="transmembrane region" description="Helical" evidence="7">
    <location>
        <begin position="286"/>
        <end position="305"/>
    </location>
</feature>
<dbReference type="PANTHER" id="PTHR23514">
    <property type="entry name" value="BYPASS OF STOP CODON PROTEIN 6"/>
    <property type="match status" value="1"/>
</dbReference>
<accession>A0A3T1DCT4</accession>
<gene>
    <name evidence="9" type="ORF">KCTCHS21_53390</name>
</gene>
<name>A0A3T1DCT4_9BACL</name>
<sequence length="406" mass="43558">MATWFLIIIYLAFISLGLPDSLLGSAWPVMWQDLGTSMGSAGIVSMTIAAGTIVSSLASGAIVKRLGTGKVTLISCLLTAGALLGFSISPSMVWLIIFAIPLGLGGGSVDAALNHYVAENYKAHHMNWLHCFWGVGATMGPIVMSGYIGDNDFWRGGYVAVAIVQFSLVVILLVTLPLWKRVAAKRDEERSRMSGTPNKPDRELVDSTVTKVNILQIKGVKPTLVAFLFYCGVEMTIGLWGASYLVGPREMTAKSAAEWISLYYAGITLGRLITGFISLQVSNRVLIRYGQLITIVGGILLLLPLPDTVSLIGIILIGLGLAPIYPGLLHETPARFGRDNSAKLMGYQMAVAYTGTTLLPPLFGLIASQIGLSLFPIVVLIFLALMMISVEIVNRILSKQVIGSKL</sequence>
<dbReference type="OrthoDB" id="9795150at2"/>
<proteinExistence type="inferred from homology"/>
<dbReference type="SUPFAM" id="SSF103473">
    <property type="entry name" value="MFS general substrate transporter"/>
    <property type="match status" value="1"/>
</dbReference>
<evidence type="ECO:0000256" key="5">
    <source>
        <dbReference type="ARBA" id="ARBA00022989"/>
    </source>
</evidence>
<evidence type="ECO:0000256" key="2">
    <source>
        <dbReference type="ARBA" id="ARBA00008335"/>
    </source>
</evidence>
<feature type="transmembrane region" description="Helical" evidence="7">
    <location>
        <begin position="374"/>
        <end position="397"/>
    </location>
</feature>
<comment type="similarity">
    <text evidence="2">Belongs to the major facilitator superfamily.</text>
</comment>
<feature type="transmembrane region" description="Helical" evidence="7">
    <location>
        <begin position="311"/>
        <end position="329"/>
    </location>
</feature>
<dbReference type="Pfam" id="PF07690">
    <property type="entry name" value="MFS_1"/>
    <property type="match status" value="1"/>
</dbReference>
<organism evidence="9 10">
    <name type="scientific">Cohnella abietis</name>
    <dbReference type="NCBI Taxonomy" id="2507935"/>
    <lineage>
        <taxon>Bacteria</taxon>
        <taxon>Bacillati</taxon>
        <taxon>Bacillota</taxon>
        <taxon>Bacilli</taxon>
        <taxon>Bacillales</taxon>
        <taxon>Paenibacillaceae</taxon>
        <taxon>Cohnella</taxon>
    </lineage>
</organism>
<feature type="transmembrane region" description="Helical" evidence="7">
    <location>
        <begin position="71"/>
        <end position="88"/>
    </location>
</feature>
<dbReference type="PANTHER" id="PTHR23514:SF3">
    <property type="entry name" value="BYPASS OF STOP CODON PROTEIN 6"/>
    <property type="match status" value="1"/>
</dbReference>
<protein>
    <submittedName>
        <fullName evidence="9">MFS transporter</fullName>
    </submittedName>
</protein>
<dbReference type="Proteomes" id="UP000289856">
    <property type="component" value="Chromosome"/>
</dbReference>
<feature type="transmembrane region" description="Helical" evidence="7">
    <location>
        <begin position="350"/>
        <end position="368"/>
    </location>
</feature>
<dbReference type="InterPro" id="IPR051788">
    <property type="entry name" value="MFS_Transporter"/>
</dbReference>
<dbReference type="PROSITE" id="PS50850">
    <property type="entry name" value="MFS"/>
    <property type="match status" value="1"/>
</dbReference>
<reference evidence="9 10" key="1">
    <citation type="submission" date="2019-01" db="EMBL/GenBank/DDBJ databases">
        <title>Complete genome sequence of Cohnella hallensis HS21 isolated from Korean fir (Abies koreana) rhizospheric soil.</title>
        <authorList>
            <person name="Jiang L."/>
            <person name="Kang S.W."/>
            <person name="Kim S."/>
            <person name="Jung J."/>
            <person name="Kim C.Y."/>
            <person name="Kim D.H."/>
            <person name="Kim S.W."/>
            <person name="Lee J."/>
        </authorList>
    </citation>
    <scope>NUCLEOTIDE SEQUENCE [LARGE SCALE GENOMIC DNA]</scope>
    <source>
        <strain evidence="9 10">HS21</strain>
    </source>
</reference>
<feature type="transmembrane region" description="Helical" evidence="7">
    <location>
        <begin position="259"/>
        <end position="279"/>
    </location>
</feature>
<dbReference type="KEGG" id="cohn:KCTCHS21_53390"/>
<evidence type="ECO:0000313" key="10">
    <source>
        <dbReference type="Proteomes" id="UP000289856"/>
    </source>
</evidence>
<dbReference type="InterPro" id="IPR036259">
    <property type="entry name" value="MFS_trans_sf"/>
</dbReference>
<keyword evidence="3" id="KW-0813">Transport</keyword>
<evidence type="ECO:0000256" key="4">
    <source>
        <dbReference type="ARBA" id="ARBA00022692"/>
    </source>
</evidence>
<feature type="transmembrane region" description="Helical" evidence="7">
    <location>
        <begin position="40"/>
        <end position="59"/>
    </location>
</feature>
<dbReference type="GO" id="GO:0005886">
    <property type="term" value="C:plasma membrane"/>
    <property type="evidence" value="ECO:0007669"/>
    <property type="project" value="UniProtKB-SubCell"/>
</dbReference>
<evidence type="ECO:0000256" key="6">
    <source>
        <dbReference type="ARBA" id="ARBA00023136"/>
    </source>
</evidence>
<evidence type="ECO:0000256" key="7">
    <source>
        <dbReference type="SAM" id="Phobius"/>
    </source>
</evidence>
<dbReference type="AlphaFoldDB" id="A0A3T1DCT4"/>
<feature type="transmembrane region" description="Helical" evidence="7">
    <location>
        <begin position="155"/>
        <end position="179"/>
    </location>
</feature>
<feature type="transmembrane region" description="Helical" evidence="7">
    <location>
        <begin position="224"/>
        <end position="247"/>
    </location>
</feature>
<keyword evidence="5 7" id="KW-1133">Transmembrane helix</keyword>
<feature type="domain" description="Major facilitator superfamily (MFS) profile" evidence="8">
    <location>
        <begin position="5"/>
        <end position="401"/>
    </location>
</feature>
<evidence type="ECO:0000256" key="3">
    <source>
        <dbReference type="ARBA" id="ARBA00022448"/>
    </source>
</evidence>
<evidence type="ECO:0000256" key="1">
    <source>
        <dbReference type="ARBA" id="ARBA00004651"/>
    </source>
</evidence>
<keyword evidence="6 7" id="KW-0472">Membrane</keyword>
<dbReference type="Gene3D" id="1.20.1250.20">
    <property type="entry name" value="MFS general substrate transporter like domains"/>
    <property type="match status" value="1"/>
</dbReference>
<keyword evidence="10" id="KW-1185">Reference proteome</keyword>
<feature type="transmembrane region" description="Helical" evidence="7">
    <location>
        <begin position="94"/>
        <end position="116"/>
    </location>
</feature>
<dbReference type="GO" id="GO:0022857">
    <property type="term" value="F:transmembrane transporter activity"/>
    <property type="evidence" value="ECO:0007669"/>
    <property type="project" value="InterPro"/>
</dbReference>
<evidence type="ECO:0000259" key="8">
    <source>
        <dbReference type="PROSITE" id="PS50850"/>
    </source>
</evidence>
<keyword evidence="4 7" id="KW-0812">Transmembrane</keyword>
<comment type="subcellular location">
    <subcellularLocation>
        <location evidence="1">Cell membrane</location>
        <topology evidence="1">Multi-pass membrane protein</topology>
    </subcellularLocation>
</comment>
<feature type="transmembrane region" description="Helical" evidence="7">
    <location>
        <begin position="128"/>
        <end position="149"/>
    </location>
</feature>
<dbReference type="InterPro" id="IPR020846">
    <property type="entry name" value="MFS_dom"/>
</dbReference>